<evidence type="ECO:0000259" key="6">
    <source>
        <dbReference type="PROSITE" id="PS50261"/>
    </source>
</evidence>
<dbReference type="AlphaFoldDB" id="A0AAN9VJN0"/>
<dbReference type="GO" id="GO:0016020">
    <property type="term" value="C:membrane"/>
    <property type="evidence" value="ECO:0007669"/>
    <property type="project" value="UniProtKB-SubCell"/>
</dbReference>
<evidence type="ECO:0000256" key="3">
    <source>
        <dbReference type="ARBA" id="ARBA00022989"/>
    </source>
</evidence>
<dbReference type="InterPro" id="IPR000832">
    <property type="entry name" value="GPCR_2_secretin-like"/>
</dbReference>
<gene>
    <name evidence="7" type="ORF">R5R35_014701</name>
</gene>
<reference evidence="7 8" key="1">
    <citation type="submission" date="2024-03" db="EMBL/GenBank/DDBJ databases">
        <title>The genome assembly and annotation of the cricket Gryllus longicercus Weissman &amp; Gray.</title>
        <authorList>
            <person name="Szrajer S."/>
            <person name="Gray D."/>
            <person name="Ylla G."/>
        </authorList>
    </citation>
    <scope>NUCLEOTIDE SEQUENCE [LARGE SCALE GENOMIC DNA]</scope>
    <source>
        <strain evidence="7">DAG 2021-001</strain>
        <tissue evidence="7">Whole body minus gut</tissue>
    </source>
</reference>
<evidence type="ECO:0000256" key="4">
    <source>
        <dbReference type="ARBA" id="ARBA00023136"/>
    </source>
</evidence>
<feature type="transmembrane region" description="Helical" evidence="5">
    <location>
        <begin position="114"/>
        <end position="135"/>
    </location>
</feature>
<protein>
    <recommendedName>
        <fullName evidence="6">G-protein coupled receptors family 2 profile 2 domain-containing protein</fullName>
    </recommendedName>
</protein>
<comment type="caution">
    <text evidence="7">The sequence shown here is derived from an EMBL/GenBank/DDBJ whole genome shotgun (WGS) entry which is preliminary data.</text>
</comment>
<dbReference type="Proteomes" id="UP001378592">
    <property type="component" value="Unassembled WGS sequence"/>
</dbReference>
<feature type="domain" description="G-protein coupled receptors family 2 profile 2" evidence="6">
    <location>
        <begin position="1"/>
        <end position="272"/>
    </location>
</feature>
<keyword evidence="8" id="KW-1185">Reference proteome</keyword>
<dbReference type="CDD" id="cd15039">
    <property type="entry name" value="7tmB3_Methuselah-like"/>
    <property type="match status" value="1"/>
</dbReference>
<evidence type="ECO:0000313" key="8">
    <source>
        <dbReference type="Proteomes" id="UP001378592"/>
    </source>
</evidence>
<dbReference type="EMBL" id="JAZDUA010000270">
    <property type="protein sequence ID" value="KAK7862562.1"/>
    <property type="molecule type" value="Genomic_DNA"/>
</dbReference>
<dbReference type="PROSITE" id="PS50261">
    <property type="entry name" value="G_PROTEIN_RECEP_F2_4"/>
    <property type="match status" value="1"/>
</dbReference>
<feature type="transmembrane region" description="Helical" evidence="5">
    <location>
        <begin position="6"/>
        <end position="25"/>
    </location>
</feature>
<dbReference type="PANTHER" id="PTHR46953">
    <property type="entry name" value="G-PROTEIN COUPLED RECEPTOR MTH-LIKE 1-RELATED"/>
    <property type="match status" value="1"/>
</dbReference>
<dbReference type="GO" id="GO:0004930">
    <property type="term" value="F:G protein-coupled receptor activity"/>
    <property type="evidence" value="ECO:0007669"/>
    <property type="project" value="InterPro"/>
</dbReference>
<dbReference type="GO" id="GO:0007166">
    <property type="term" value="P:cell surface receptor signaling pathway"/>
    <property type="evidence" value="ECO:0007669"/>
    <property type="project" value="InterPro"/>
</dbReference>
<proteinExistence type="predicted"/>
<keyword evidence="2 5" id="KW-0812">Transmembrane</keyword>
<sequence length="307" mass="35365">MTFWNVICVTVTLTICICVMLFPFIVPKLYTATMKLVMCHMTCEVLIYVFRTIAFAWGDLPMPLCKTYALTMQYLRLAGFFWINVMCIDMTSKFSGKMRAPSRGLRQPLCTKRFAYYSLHAWGWPAVIVAVTAALDLTPDLADHPLRPYIGDITCSFHSLRTALLYYYGVVILLVLVNIGLFMVTTISIYRTKQQVLDIISAMDNFQSDIQIANREDQRSLVMYLKIFCLMGLTYVTEIIAWYDGSAFTSILMDVNSILLSIFVFLLFCCKPQVMRNRLEELKQSWRSCCAARKMARVREKQDRLSC</sequence>
<accession>A0AAN9VJN0</accession>
<evidence type="ECO:0000256" key="2">
    <source>
        <dbReference type="ARBA" id="ARBA00022692"/>
    </source>
</evidence>
<evidence type="ECO:0000256" key="5">
    <source>
        <dbReference type="SAM" id="Phobius"/>
    </source>
</evidence>
<keyword evidence="3 5" id="KW-1133">Transmembrane helix</keyword>
<feature type="transmembrane region" description="Helical" evidence="5">
    <location>
        <begin position="249"/>
        <end position="269"/>
    </location>
</feature>
<keyword evidence="4 5" id="KW-0472">Membrane</keyword>
<dbReference type="PANTHER" id="PTHR46953:SF1">
    <property type="entry name" value="G-PROTEIN COUPLED RECEPTOR MTH-LIKE 1-RELATED"/>
    <property type="match status" value="1"/>
</dbReference>
<dbReference type="InterPro" id="IPR052808">
    <property type="entry name" value="GPCR_Mth-like"/>
</dbReference>
<name>A0AAN9VJN0_9ORTH</name>
<dbReference type="Pfam" id="PF00002">
    <property type="entry name" value="7tm_2"/>
    <property type="match status" value="1"/>
</dbReference>
<feature type="transmembrane region" description="Helical" evidence="5">
    <location>
        <begin position="221"/>
        <end position="243"/>
    </location>
</feature>
<dbReference type="Gene3D" id="1.20.1070.10">
    <property type="entry name" value="Rhodopsin 7-helix transmembrane proteins"/>
    <property type="match status" value="1"/>
</dbReference>
<feature type="transmembrane region" description="Helical" evidence="5">
    <location>
        <begin position="166"/>
        <end position="190"/>
    </location>
</feature>
<feature type="transmembrane region" description="Helical" evidence="5">
    <location>
        <begin position="37"/>
        <end position="57"/>
    </location>
</feature>
<comment type="subcellular location">
    <subcellularLocation>
        <location evidence="1">Membrane</location>
        <topology evidence="1">Multi-pass membrane protein</topology>
    </subcellularLocation>
</comment>
<organism evidence="7 8">
    <name type="scientific">Gryllus longicercus</name>
    <dbReference type="NCBI Taxonomy" id="2509291"/>
    <lineage>
        <taxon>Eukaryota</taxon>
        <taxon>Metazoa</taxon>
        <taxon>Ecdysozoa</taxon>
        <taxon>Arthropoda</taxon>
        <taxon>Hexapoda</taxon>
        <taxon>Insecta</taxon>
        <taxon>Pterygota</taxon>
        <taxon>Neoptera</taxon>
        <taxon>Polyneoptera</taxon>
        <taxon>Orthoptera</taxon>
        <taxon>Ensifera</taxon>
        <taxon>Gryllidea</taxon>
        <taxon>Grylloidea</taxon>
        <taxon>Gryllidae</taxon>
        <taxon>Gryllinae</taxon>
        <taxon>Gryllus</taxon>
    </lineage>
</organism>
<dbReference type="InterPro" id="IPR017981">
    <property type="entry name" value="GPCR_2-like_7TM"/>
</dbReference>
<feature type="transmembrane region" description="Helical" evidence="5">
    <location>
        <begin position="77"/>
        <end position="94"/>
    </location>
</feature>
<evidence type="ECO:0000313" key="7">
    <source>
        <dbReference type="EMBL" id="KAK7862562.1"/>
    </source>
</evidence>
<evidence type="ECO:0000256" key="1">
    <source>
        <dbReference type="ARBA" id="ARBA00004141"/>
    </source>
</evidence>